<evidence type="ECO:0000313" key="2">
    <source>
        <dbReference type="Proteomes" id="UP001143981"/>
    </source>
</evidence>
<organism evidence="1 2">
    <name type="scientific">Coemansia biformis</name>
    <dbReference type="NCBI Taxonomy" id="1286918"/>
    <lineage>
        <taxon>Eukaryota</taxon>
        <taxon>Fungi</taxon>
        <taxon>Fungi incertae sedis</taxon>
        <taxon>Zoopagomycota</taxon>
        <taxon>Kickxellomycotina</taxon>
        <taxon>Kickxellomycetes</taxon>
        <taxon>Kickxellales</taxon>
        <taxon>Kickxellaceae</taxon>
        <taxon>Coemansia</taxon>
    </lineage>
</organism>
<sequence>MPSPGPAPAAYLFLAPGLLCLRLKETRRDRALLGHSLLSLVNRSVGDFVSEHDWPRVRQALEAARQGLAARLSHAPLPADPSGFQTQPLDRLIQSACAGACESVRAHLRTASGSYSLFDIDIYAGTVPGSAAEPALDEAYLICHITPFDVLGSLPALPRVAYPQPVGGLLHEIQMPTAKLHKCHHATRMAPPDPSALYLLAAVTDGVAAYTTGAPSPALSTPALSTPSPLLTASPVCPGALPSLSAMLRAIGADGPLGPLPAQQ</sequence>
<evidence type="ECO:0000313" key="1">
    <source>
        <dbReference type="EMBL" id="KAJ1718774.1"/>
    </source>
</evidence>
<proteinExistence type="predicted"/>
<dbReference type="EMBL" id="JANBOI010003216">
    <property type="protein sequence ID" value="KAJ1718774.1"/>
    <property type="molecule type" value="Genomic_DNA"/>
</dbReference>
<protein>
    <submittedName>
        <fullName evidence="1">Uncharacterized protein</fullName>
    </submittedName>
</protein>
<keyword evidence="2" id="KW-1185">Reference proteome</keyword>
<dbReference type="AlphaFoldDB" id="A0A9W7XUJ0"/>
<reference evidence="1" key="1">
    <citation type="submission" date="2022-07" db="EMBL/GenBank/DDBJ databases">
        <title>Phylogenomic reconstructions and comparative analyses of Kickxellomycotina fungi.</title>
        <authorList>
            <person name="Reynolds N.K."/>
            <person name="Stajich J.E."/>
            <person name="Barry K."/>
            <person name="Grigoriev I.V."/>
            <person name="Crous P."/>
            <person name="Smith M.E."/>
        </authorList>
    </citation>
    <scope>NUCLEOTIDE SEQUENCE</scope>
    <source>
        <strain evidence="1">BCRC 34381</strain>
    </source>
</reference>
<dbReference type="Proteomes" id="UP001143981">
    <property type="component" value="Unassembled WGS sequence"/>
</dbReference>
<accession>A0A9W7XUJ0</accession>
<gene>
    <name evidence="1" type="ORF">LPJ61_006477</name>
</gene>
<dbReference type="OrthoDB" id="1555531at2759"/>
<comment type="caution">
    <text evidence="1">The sequence shown here is derived from an EMBL/GenBank/DDBJ whole genome shotgun (WGS) entry which is preliminary data.</text>
</comment>
<name>A0A9W7XUJ0_9FUNG</name>